<dbReference type="EMBL" id="CP006764">
    <property type="protein sequence ID" value="AIT62322.1"/>
    <property type="molecule type" value="Genomic_DNA"/>
</dbReference>
<protein>
    <submittedName>
        <fullName evidence="2">Uncharacterized protein</fullName>
    </submittedName>
</protein>
<keyword evidence="1" id="KW-0472">Membrane</keyword>
<accession>A0A097IJI8</accession>
<gene>
    <name evidence="2" type="ORF">CDOO_11320</name>
</gene>
<sequence length="80" mass="8829">MKTQPRHLASFAFLICAFSVGFSFGYKGGDLTHFDEWASFLGFTLIVSIMAAALVWIVATAILGTRSKKIHPHAIKDRSE</sequence>
<dbReference type="RefSeq" id="WP_018022722.1">
    <property type="nucleotide sequence ID" value="NZ_AQUX01000011.1"/>
</dbReference>
<dbReference type="AlphaFoldDB" id="A0A097IJI8"/>
<feature type="transmembrane region" description="Helical" evidence="1">
    <location>
        <begin position="39"/>
        <end position="63"/>
    </location>
</feature>
<keyword evidence="1" id="KW-1133">Transmembrane helix</keyword>
<keyword evidence="3" id="KW-1185">Reference proteome</keyword>
<evidence type="ECO:0000313" key="3">
    <source>
        <dbReference type="Proteomes" id="UP000029914"/>
    </source>
</evidence>
<dbReference type="HOGENOM" id="CLU_2583758_0_0_11"/>
<dbReference type="KEGG" id="cdo:CDOO_11320"/>
<proteinExistence type="predicted"/>
<name>A0A097IJI8_9CORY</name>
<evidence type="ECO:0000256" key="1">
    <source>
        <dbReference type="SAM" id="Phobius"/>
    </source>
</evidence>
<keyword evidence="1" id="KW-0812">Transmembrane</keyword>
<evidence type="ECO:0000313" key="2">
    <source>
        <dbReference type="EMBL" id="AIT62322.1"/>
    </source>
</evidence>
<organism evidence="2 3">
    <name type="scientific">Corynebacterium doosanense CAU 212 = DSM 45436</name>
    <dbReference type="NCBI Taxonomy" id="558173"/>
    <lineage>
        <taxon>Bacteria</taxon>
        <taxon>Bacillati</taxon>
        <taxon>Actinomycetota</taxon>
        <taxon>Actinomycetes</taxon>
        <taxon>Mycobacteriales</taxon>
        <taxon>Corynebacteriaceae</taxon>
        <taxon>Corynebacterium</taxon>
    </lineage>
</organism>
<reference evidence="2 3" key="1">
    <citation type="submission" date="2013-09" db="EMBL/GenBank/DDBJ databases">
        <title>Complete genome sequence of Corynebacterium doosanense CAU 212(T) (=DSM 45436(T)), isolated from activated sludge.</title>
        <authorList>
            <person name="Schaffert L."/>
            <person name="Albersmeier A."/>
            <person name="Kalinowski J."/>
            <person name="Ruckert C."/>
        </authorList>
    </citation>
    <scope>NUCLEOTIDE SEQUENCE [LARGE SCALE GENOMIC DNA]</scope>
    <source>
        <strain evidence="2 3">CAU 212</strain>
    </source>
</reference>
<dbReference type="Proteomes" id="UP000029914">
    <property type="component" value="Chromosome"/>
</dbReference>